<accession>A0A2K2FIN9</accession>
<gene>
    <name evidence="2" type="ORF">CDQ84_10350</name>
</gene>
<evidence type="ECO:0000313" key="2">
    <source>
        <dbReference type="EMBL" id="PNT98636.1"/>
    </source>
</evidence>
<dbReference type="Proteomes" id="UP000236151">
    <property type="component" value="Unassembled WGS sequence"/>
</dbReference>
<dbReference type="AlphaFoldDB" id="A0A2K2FIN9"/>
<protein>
    <submittedName>
        <fullName evidence="2">Uncharacterized protein</fullName>
    </submittedName>
</protein>
<dbReference type="KEGG" id="cthd:CDO33_18095"/>
<feature type="transmembrane region" description="Helical" evidence="1">
    <location>
        <begin position="41"/>
        <end position="62"/>
    </location>
</feature>
<name>A0A2K2FIN9_9CLOT</name>
<keyword evidence="1" id="KW-0472">Membrane</keyword>
<reference evidence="3" key="1">
    <citation type="submission" date="2017-06" db="EMBL/GenBank/DDBJ databases">
        <title>Investigating the central metabolism of Clostridium thermosuccinogenes.</title>
        <authorList>
            <person name="Koendjbiharie J.G."/>
            <person name="Van Kranenburg R."/>
            <person name="Vriesendorp B."/>
        </authorList>
    </citation>
    <scope>NUCLEOTIDE SEQUENCE [LARGE SCALE GENOMIC DNA]</scope>
    <source>
        <strain evidence="3">DSM 5806</strain>
    </source>
</reference>
<proteinExistence type="predicted"/>
<keyword evidence="1" id="KW-1133">Transmembrane helix</keyword>
<evidence type="ECO:0000256" key="1">
    <source>
        <dbReference type="SAM" id="Phobius"/>
    </source>
</evidence>
<keyword evidence="3" id="KW-1185">Reference proteome</keyword>
<keyword evidence="1" id="KW-0812">Transmembrane</keyword>
<dbReference type="EMBL" id="NIOJ01000025">
    <property type="protein sequence ID" value="PNT98636.1"/>
    <property type="molecule type" value="Genomic_DNA"/>
</dbReference>
<evidence type="ECO:0000313" key="3">
    <source>
        <dbReference type="Proteomes" id="UP000236151"/>
    </source>
</evidence>
<organism evidence="2 3">
    <name type="scientific">Clostridium thermosuccinogenes</name>
    <dbReference type="NCBI Taxonomy" id="84032"/>
    <lineage>
        <taxon>Bacteria</taxon>
        <taxon>Bacillati</taxon>
        <taxon>Bacillota</taxon>
        <taxon>Clostridia</taxon>
        <taxon>Eubacteriales</taxon>
        <taxon>Clostridiaceae</taxon>
        <taxon>Clostridium</taxon>
    </lineage>
</organism>
<comment type="caution">
    <text evidence="2">The sequence shown here is derived from an EMBL/GenBank/DDBJ whole genome shotgun (WGS) entry which is preliminary data.</text>
</comment>
<sequence>MAKYPYKDYSQANPAQIRAIFQLAPFNNSIDFAELANPHPWIPYPFIKITAYAAFKLCILYLNP</sequence>